<comment type="caution">
    <text evidence="3">The sequence shown here is derived from an EMBL/GenBank/DDBJ whole genome shotgun (WGS) entry which is preliminary data.</text>
</comment>
<dbReference type="EMBL" id="MPUH01000186">
    <property type="protein sequence ID" value="OMJ87102.1"/>
    <property type="molecule type" value="Genomic_DNA"/>
</dbReference>
<evidence type="ECO:0000256" key="1">
    <source>
        <dbReference type="SAM" id="Coils"/>
    </source>
</evidence>
<feature type="coiled-coil region" evidence="1">
    <location>
        <begin position="201"/>
        <end position="267"/>
    </location>
</feature>
<accession>A0A1R2CDM6</accession>
<name>A0A1R2CDM6_9CILI</name>
<feature type="coiled-coil region" evidence="1">
    <location>
        <begin position="50"/>
        <end position="158"/>
    </location>
</feature>
<feature type="region of interest" description="Disordered" evidence="2">
    <location>
        <begin position="1"/>
        <end position="47"/>
    </location>
</feature>
<proteinExistence type="predicted"/>
<dbReference type="Proteomes" id="UP000187209">
    <property type="component" value="Unassembled WGS sequence"/>
</dbReference>
<gene>
    <name evidence="3" type="ORF">SteCoe_11252</name>
</gene>
<keyword evidence="4" id="KW-1185">Reference proteome</keyword>
<evidence type="ECO:0000313" key="3">
    <source>
        <dbReference type="EMBL" id="OMJ87102.1"/>
    </source>
</evidence>
<feature type="coiled-coil region" evidence="1">
    <location>
        <begin position="399"/>
        <end position="458"/>
    </location>
</feature>
<keyword evidence="1" id="KW-0175">Coiled coil</keyword>
<evidence type="ECO:0000256" key="2">
    <source>
        <dbReference type="SAM" id="MobiDB-lite"/>
    </source>
</evidence>
<reference evidence="3 4" key="1">
    <citation type="submission" date="2016-11" db="EMBL/GenBank/DDBJ databases">
        <title>The macronuclear genome of Stentor coeruleus: a giant cell with tiny introns.</title>
        <authorList>
            <person name="Slabodnick M."/>
            <person name="Ruby J.G."/>
            <person name="Reiff S.B."/>
            <person name="Swart E.C."/>
            <person name="Gosai S."/>
            <person name="Prabakaran S."/>
            <person name="Witkowska E."/>
            <person name="Larue G.E."/>
            <person name="Fisher S."/>
            <person name="Freeman R.M."/>
            <person name="Gunawardena J."/>
            <person name="Chu W."/>
            <person name="Stover N.A."/>
            <person name="Gregory B.D."/>
            <person name="Nowacki M."/>
            <person name="Derisi J."/>
            <person name="Roy S.W."/>
            <person name="Marshall W.F."/>
            <person name="Sood P."/>
        </authorList>
    </citation>
    <scope>NUCLEOTIDE SEQUENCE [LARGE SCALE GENOMIC DNA]</scope>
    <source>
        <strain evidence="3">WM001</strain>
    </source>
</reference>
<dbReference type="AlphaFoldDB" id="A0A1R2CDM6"/>
<protein>
    <submittedName>
        <fullName evidence="3">Uncharacterized protein</fullName>
    </submittedName>
</protein>
<organism evidence="3 4">
    <name type="scientific">Stentor coeruleus</name>
    <dbReference type="NCBI Taxonomy" id="5963"/>
    <lineage>
        <taxon>Eukaryota</taxon>
        <taxon>Sar</taxon>
        <taxon>Alveolata</taxon>
        <taxon>Ciliophora</taxon>
        <taxon>Postciliodesmatophora</taxon>
        <taxon>Heterotrichea</taxon>
        <taxon>Heterotrichida</taxon>
        <taxon>Stentoridae</taxon>
        <taxon>Stentor</taxon>
    </lineage>
</organism>
<feature type="compositionally biased region" description="Polar residues" evidence="2">
    <location>
        <begin position="1"/>
        <end position="14"/>
    </location>
</feature>
<evidence type="ECO:0000313" key="4">
    <source>
        <dbReference type="Proteomes" id="UP000187209"/>
    </source>
</evidence>
<feature type="coiled-coil region" evidence="1">
    <location>
        <begin position="298"/>
        <end position="332"/>
    </location>
</feature>
<sequence>MSSLFKKIISSQPSLGRHKRSQTRGENLPSEFAIKPKDSDKAPPSQESLLKKLTDENELLIKKLLHKKQKHKTYKSAQSDHIIELQNRAKDIQEQFLKQKERKKKYKKISEKLKSDNKAFEDKLIALEDELIDLDTKLVKAKNRKNGLKEHIKEVVQNEQKISQEIIQLRHINNDLSNKLKKQDEANKFLIDLDNIETPRSRKNTDTISQLKAQIQILEDQKEAALTSQTELTFSLQKIKTQYLESEEKYKKDIQTLENELKELQKNPSNVYSPVSRKLEFTRKTSIKTADNDSKKRVEMLFRNFRELKLRKEEAENAYKELELKNLYENKNQNLIISKKKADENILESIKFKLETTTKELFECQMLNLSQKKEIINLKNHIKVFGESEFLEPSSLVLQEQLKNCEKDLETVVEELRNERLNHSKETKELLDQLVNLKKIMQENEEIYENRIRNLVSEKSSFV</sequence>